<accession>A0A8S1Y6L8</accession>
<dbReference type="CDD" id="cd00882">
    <property type="entry name" value="Ras_like_GTPase"/>
    <property type="match status" value="1"/>
</dbReference>
<keyword evidence="3" id="KW-1185">Reference proteome</keyword>
<organism evidence="2 3">
    <name type="scientific">Paramecium octaurelia</name>
    <dbReference type="NCBI Taxonomy" id="43137"/>
    <lineage>
        <taxon>Eukaryota</taxon>
        <taxon>Sar</taxon>
        <taxon>Alveolata</taxon>
        <taxon>Ciliophora</taxon>
        <taxon>Intramacronucleata</taxon>
        <taxon>Oligohymenophorea</taxon>
        <taxon>Peniculida</taxon>
        <taxon>Parameciidae</taxon>
        <taxon>Paramecium</taxon>
    </lineage>
</organism>
<sequence length="524" mass="60504">MLKNQNTKQVILIGYIGHGKTTLFNKICKKNQAVQFGGPSVTRESVLSQSAYGEGFNLLDTPGLGSDQDKLAHVICIAAALTVGQIHQILIVVQLERLGTMKEKLRPMIQQQFKRFKDIITVVVTNWDKADQPEIRKKEIVDLLKGFNIKSLILVSKETEGKEICQIIEGILQKSDQQGKSCQLTQAEIQSYFDIIDLQDDVIDQLNDAKGIVSTYFDKIAKAIKSFIIKFSETDPTMPEVMHQLTLAIKEYADETLLKFQKDNIELFNHLYSKLEDENLVYIIDAQLKQELVIQVNGLISLAQKKMKLSQNQCFNYIRQCPHCGEIWMKVFGCEDKTFCGKLPENEAEHFKQEKIPRRFKFSFKESGVTYNELEISFQKIDKSNQTKKFNPIERRNYIMARVISQHSEFYRQLIQNRLENTEVSFQYFHEQLQSSLDLEIKGKIGCGKSFIWHELKPLAEEQLKELLDPGVLDYLANVVDEEKKAKQIELATKIENLLKPAKYNFQNEMNQYVGIFIKQINFF</sequence>
<dbReference type="Pfam" id="PF01926">
    <property type="entry name" value="MMR_HSR1"/>
    <property type="match status" value="1"/>
</dbReference>
<gene>
    <name evidence="2" type="ORF">POCTA_138.1.T1400183</name>
</gene>
<proteinExistence type="predicted"/>
<dbReference type="OrthoDB" id="8954335at2759"/>
<evidence type="ECO:0000313" key="3">
    <source>
        <dbReference type="Proteomes" id="UP000683925"/>
    </source>
</evidence>
<evidence type="ECO:0000259" key="1">
    <source>
        <dbReference type="Pfam" id="PF01926"/>
    </source>
</evidence>
<evidence type="ECO:0000313" key="2">
    <source>
        <dbReference type="EMBL" id="CAD8207344.1"/>
    </source>
</evidence>
<comment type="caution">
    <text evidence="2">The sequence shown here is derived from an EMBL/GenBank/DDBJ whole genome shotgun (WGS) entry which is preliminary data.</text>
</comment>
<feature type="domain" description="G" evidence="1">
    <location>
        <begin position="9"/>
        <end position="120"/>
    </location>
</feature>
<dbReference type="GO" id="GO:0005525">
    <property type="term" value="F:GTP binding"/>
    <property type="evidence" value="ECO:0007669"/>
    <property type="project" value="InterPro"/>
</dbReference>
<name>A0A8S1Y6L8_PAROT</name>
<dbReference type="OMA" id="MPEVMHQ"/>
<dbReference type="InterPro" id="IPR006073">
    <property type="entry name" value="GTP-bd"/>
</dbReference>
<dbReference type="AlphaFoldDB" id="A0A8S1Y6L8"/>
<protein>
    <recommendedName>
        <fullName evidence="1">G domain-containing protein</fullName>
    </recommendedName>
</protein>
<dbReference type="Proteomes" id="UP000683925">
    <property type="component" value="Unassembled WGS sequence"/>
</dbReference>
<dbReference type="EMBL" id="CAJJDP010000141">
    <property type="protein sequence ID" value="CAD8207344.1"/>
    <property type="molecule type" value="Genomic_DNA"/>
</dbReference>
<reference evidence="2" key="1">
    <citation type="submission" date="2021-01" db="EMBL/GenBank/DDBJ databases">
        <authorList>
            <consortium name="Genoscope - CEA"/>
            <person name="William W."/>
        </authorList>
    </citation>
    <scope>NUCLEOTIDE SEQUENCE</scope>
</reference>